<dbReference type="PANTHER" id="PTHR42745">
    <property type="match status" value="1"/>
</dbReference>
<dbReference type="InterPro" id="IPR046348">
    <property type="entry name" value="SIS_dom_sf"/>
</dbReference>
<dbReference type="Gene3D" id="3.10.580.10">
    <property type="entry name" value="CBS-domain"/>
    <property type="match status" value="1"/>
</dbReference>
<keyword evidence="5" id="KW-0862">Zinc</keyword>
<dbReference type="GO" id="GO:0097367">
    <property type="term" value="F:carbohydrate derivative binding"/>
    <property type="evidence" value="ECO:0007669"/>
    <property type="project" value="InterPro"/>
</dbReference>
<dbReference type="Proteomes" id="UP000316213">
    <property type="component" value="Unassembled WGS sequence"/>
</dbReference>
<dbReference type="PANTHER" id="PTHR42745:SF1">
    <property type="entry name" value="ARABINOSE 5-PHOSPHATE ISOMERASE KDSD"/>
    <property type="match status" value="1"/>
</dbReference>
<dbReference type="GO" id="GO:0005975">
    <property type="term" value="P:carbohydrate metabolic process"/>
    <property type="evidence" value="ECO:0007669"/>
    <property type="project" value="InterPro"/>
</dbReference>
<keyword evidence="11" id="KW-1185">Reference proteome</keyword>
<dbReference type="NCBIfam" id="TIGR00393">
    <property type="entry name" value="kpsF"/>
    <property type="match status" value="1"/>
</dbReference>
<name>A0A5C5ZFD8_9BACT</name>
<evidence type="ECO:0000259" key="9">
    <source>
        <dbReference type="PROSITE" id="PS51464"/>
    </source>
</evidence>
<dbReference type="OrthoDB" id="9762536at2"/>
<evidence type="ECO:0000256" key="4">
    <source>
        <dbReference type="PIRNR" id="PIRNR004692"/>
    </source>
</evidence>
<gene>
    <name evidence="10" type="primary">kdsD_2</name>
    <name evidence="10" type="ORF">Pla100_62190</name>
</gene>
<dbReference type="PIRSF" id="PIRSF004692">
    <property type="entry name" value="KdsD_KpsF"/>
    <property type="match status" value="1"/>
</dbReference>
<dbReference type="GO" id="GO:0019146">
    <property type="term" value="F:arabinose-5-phosphate isomerase activity"/>
    <property type="evidence" value="ECO:0007669"/>
    <property type="project" value="UniProtKB-EC"/>
</dbReference>
<dbReference type="InterPro" id="IPR000644">
    <property type="entry name" value="CBS_dom"/>
</dbReference>
<dbReference type="CDD" id="cd05014">
    <property type="entry name" value="SIS_Kpsf"/>
    <property type="match status" value="1"/>
</dbReference>
<dbReference type="EC" id="5.3.1.13" evidence="10"/>
<dbReference type="Gene3D" id="3.40.50.10490">
    <property type="entry name" value="Glucose-6-phosphate isomerase like protein, domain 1"/>
    <property type="match status" value="1"/>
</dbReference>
<evidence type="ECO:0000313" key="10">
    <source>
        <dbReference type="EMBL" id="TWT86094.1"/>
    </source>
</evidence>
<dbReference type="Pfam" id="PF01380">
    <property type="entry name" value="SIS"/>
    <property type="match status" value="1"/>
</dbReference>
<sequence>METCKISNVKRSVAAGSRGSQEIRQMVSGVLTAEKIAIEELVNSIDDSLVEAIELLLECKRHIVVTGLGKSGLVGRKIAASFSSTGSPAYFLHASEALHGDVGSVGRQDILLAISNSGETAEVVSVAAAVRNVGCKILAMTGRPTSTLAKIATKTINVGVSQEADLFDLVPSSSTTATMAMGDAIALALCQLRQTSKLHLAQLHPAGMIGRRLLTRVSDVMLTKADVPIVEETETIANSLLEMTQSRMGAVLICDTEKKLLGIFTDGDLRRLIQEPSFSLQDRIGSVMSRSPKFVFLRELAQSALHVMEINKISVLPVVDEDLSVTGIIHMHQVLSFGITS</sequence>
<dbReference type="GO" id="GO:0046872">
    <property type="term" value="F:metal ion binding"/>
    <property type="evidence" value="ECO:0007669"/>
    <property type="project" value="UniProtKB-KW"/>
</dbReference>
<dbReference type="EMBL" id="SJPM01000043">
    <property type="protein sequence ID" value="TWT86094.1"/>
    <property type="molecule type" value="Genomic_DNA"/>
</dbReference>
<evidence type="ECO:0000256" key="6">
    <source>
        <dbReference type="PIRSR" id="PIRSR004692-3"/>
    </source>
</evidence>
<dbReference type="CDD" id="cd04604">
    <property type="entry name" value="CBS_pair_SIS_assoc"/>
    <property type="match status" value="1"/>
</dbReference>
<accession>A0A5C5ZFD8</accession>
<keyword evidence="5" id="KW-0479">Metal-binding</keyword>
<proteinExistence type="inferred from homology"/>
<dbReference type="PROSITE" id="PS51371">
    <property type="entry name" value="CBS"/>
    <property type="match status" value="2"/>
</dbReference>
<dbReference type="PROSITE" id="PS51464">
    <property type="entry name" value="SIS"/>
    <property type="match status" value="1"/>
</dbReference>
<dbReference type="InterPro" id="IPR046342">
    <property type="entry name" value="CBS_dom_sf"/>
</dbReference>
<keyword evidence="2" id="KW-0677">Repeat</keyword>
<dbReference type="GO" id="GO:1901135">
    <property type="term" value="P:carbohydrate derivative metabolic process"/>
    <property type="evidence" value="ECO:0007669"/>
    <property type="project" value="InterPro"/>
</dbReference>
<evidence type="ECO:0000256" key="2">
    <source>
        <dbReference type="ARBA" id="ARBA00022737"/>
    </source>
</evidence>
<organism evidence="10 11">
    <name type="scientific">Neorhodopirellula pilleata</name>
    <dbReference type="NCBI Taxonomy" id="2714738"/>
    <lineage>
        <taxon>Bacteria</taxon>
        <taxon>Pseudomonadati</taxon>
        <taxon>Planctomycetota</taxon>
        <taxon>Planctomycetia</taxon>
        <taxon>Pirellulales</taxon>
        <taxon>Pirellulaceae</taxon>
        <taxon>Neorhodopirellula</taxon>
    </lineage>
</organism>
<feature type="domain" description="SIS" evidence="9">
    <location>
        <begin position="52"/>
        <end position="195"/>
    </location>
</feature>
<dbReference type="InterPro" id="IPR050986">
    <property type="entry name" value="GutQ/KpsF_isomerases"/>
</dbReference>
<evidence type="ECO:0000259" key="8">
    <source>
        <dbReference type="PROSITE" id="PS51371"/>
    </source>
</evidence>
<comment type="similarity">
    <text evidence="1 4">Belongs to the SIS family. GutQ/KpsF subfamily.</text>
</comment>
<dbReference type="InterPro" id="IPR001347">
    <property type="entry name" value="SIS_dom"/>
</dbReference>
<evidence type="ECO:0000256" key="7">
    <source>
        <dbReference type="PROSITE-ProRule" id="PRU00703"/>
    </source>
</evidence>
<feature type="domain" description="CBS" evidence="8">
    <location>
        <begin position="288"/>
        <end position="341"/>
    </location>
</feature>
<dbReference type="SUPFAM" id="SSF53697">
    <property type="entry name" value="SIS domain"/>
    <property type="match status" value="1"/>
</dbReference>
<feature type="site" description="Catalytically relevant" evidence="6">
    <location>
        <position position="204"/>
    </location>
</feature>
<evidence type="ECO:0000256" key="1">
    <source>
        <dbReference type="ARBA" id="ARBA00008165"/>
    </source>
</evidence>
<feature type="site" description="Catalytically relevant" evidence="6">
    <location>
        <position position="122"/>
    </location>
</feature>
<protein>
    <submittedName>
        <fullName evidence="10">Arabinose 5-phosphate isomerase KdsD</fullName>
        <ecNumber evidence="10">5.3.1.13</ecNumber>
    </submittedName>
</protein>
<dbReference type="Pfam" id="PF00571">
    <property type="entry name" value="CBS"/>
    <property type="match status" value="2"/>
</dbReference>
<dbReference type="InterPro" id="IPR004800">
    <property type="entry name" value="KdsD/KpsF-type"/>
</dbReference>
<comment type="caution">
    <text evidence="10">The sequence shown here is derived from an EMBL/GenBank/DDBJ whole genome shotgun (WGS) entry which is preliminary data.</text>
</comment>
<feature type="site" description="Catalytically relevant" evidence="6">
    <location>
        <position position="70"/>
    </location>
</feature>
<dbReference type="InterPro" id="IPR035474">
    <property type="entry name" value="SIS_Kpsf"/>
</dbReference>
<evidence type="ECO:0000313" key="11">
    <source>
        <dbReference type="Proteomes" id="UP000316213"/>
    </source>
</evidence>
<dbReference type="AlphaFoldDB" id="A0A5C5ZFD8"/>
<reference evidence="10 11" key="1">
    <citation type="submission" date="2019-02" db="EMBL/GenBank/DDBJ databases">
        <title>Deep-cultivation of Planctomycetes and their phenomic and genomic characterization uncovers novel biology.</title>
        <authorList>
            <person name="Wiegand S."/>
            <person name="Jogler M."/>
            <person name="Boedeker C."/>
            <person name="Pinto D."/>
            <person name="Vollmers J."/>
            <person name="Rivas-Marin E."/>
            <person name="Kohn T."/>
            <person name="Peeters S.H."/>
            <person name="Heuer A."/>
            <person name="Rast P."/>
            <person name="Oberbeckmann S."/>
            <person name="Bunk B."/>
            <person name="Jeske O."/>
            <person name="Meyerdierks A."/>
            <person name="Storesund J.E."/>
            <person name="Kallscheuer N."/>
            <person name="Luecker S."/>
            <person name="Lage O.M."/>
            <person name="Pohl T."/>
            <person name="Merkel B.J."/>
            <person name="Hornburger P."/>
            <person name="Mueller R.-W."/>
            <person name="Bruemmer F."/>
            <person name="Labrenz M."/>
            <person name="Spormann A.M."/>
            <person name="Op Den Camp H."/>
            <person name="Overmann J."/>
            <person name="Amann R."/>
            <person name="Jetten M.S.M."/>
            <person name="Mascher T."/>
            <person name="Medema M.H."/>
            <person name="Devos D.P."/>
            <person name="Kaster A.-K."/>
            <person name="Ovreas L."/>
            <person name="Rohde M."/>
            <person name="Galperin M.Y."/>
            <person name="Jogler C."/>
        </authorList>
    </citation>
    <scope>NUCLEOTIDE SEQUENCE [LARGE SCALE GENOMIC DNA]</scope>
    <source>
        <strain evidence="10 11">Pla100</strain>
    </source>
</reference>
<feature type="domain" description="CBS" evidence="8">
    <location>
        <begin position="221"/>
        <end position="280"/>
    </location>
</feature>
<keyword evidence="3 7" id="KW-0129">CBS domain</keyword>
<evidence type="ECO:0000256" key="5">
    <source>
        <dbReference type="PIRSR" id="PIRSR004692-2"/>
    </source>
</evidence>
<feature type="binding site" evidence="5">
    <location>
        <position position="93"/>
    </location>
    <ligand>
        <name>Zn(2+)</name>
        <dbReference type="ChEBI" id="CHEBI:29105"/>
    </ligand>
</feature>
<keyword evidence="10" id="KW-0413">Isomerase</keyword>
<feature type="site" description="Catalytically relevant" evidence="6">
    <location>
        <position position="163"/>
    </location>
</feature>
<evidence type="ECO:0000256" key="3">
    <source>
        <dbReference type="ARBA" id="ARBA00023122"/>
    </source>
</evidence>